<organism evidence="3 4">
    <name type="scientific">Toxocara canis</name>
    <name type="common">Canine roundworm</name>
    <dbReference type="NCBI Taxonomy" id="6265"/>
    <lineage>
        <taxon>Eukaryota</taxon>
        <taxon>Metazoa</taxon>
        <taxon>Ecdysozoa</taxon>
        <taxon>Nematoda</taxon>
        <taxon>Chromadorea</taxon>
        <taxon>Rhabditida</taxon>
        <taxon>Spirurina</taxon>
        <taxon>Ascaridomorpha</taxon>
        <taxon>Ascaridoidea</taxon>
        <taxon>Toxocaridae</taxon>
        <taxon>Toxocara</taxon>
    </lineage>
</organism>
<evidence type="ECO:0000256" key="1">
    <source>
        <dbReference type="SAM" id="MobiDB-lite"/>
    </source>
</evidence>
<feature type="compositionally biased region" description="Basic residues" evidence="1">
    <location>
        <begin position="239"/>
        <end position="248"/>
    </location>
</feature>
<evidence type="ECO:0000313" key="3">
    <source>
        <dbReference type="Proteomes" id="UP000050794"/>
    </source>
</evidence>
<evidence type="ECO:0000313" key="2">
    <source>
        <dbReference type="EMBL" id="VDM45154.1"/>
    </source>
</evidence>
<proteinExistence type="predicted"/>
<protein>
    <submittedName>
        <fullName evidence="4">Pre-mRNA-splicing factor 38</fullName>
    </submittedName>
</protein>
<accession>A0A183UZB3</accession>
<feature type="compositionally biased region" description="Basic residues" evidence="1">
    <location>
        <begin position="272"/>
        <end position="292"/>
    </location>
</feature>
<keyword evidence="3" id="KW-1185">Reference proteome</keyword>
<evidence type="ECO:0000313" key="4">
    <source>
        <dbReference type="WBParaSite" id="TCNE_0001383301-mRNA-1"/>
    </source>
</evidence>
<reference evidence="4" key="1">
    <citation type="submission" date="2016-06" db="UniProtKB">
        <authorList>
            <consortium name="WormBaseParasite"/>
        </authorList>
    </citation>
    <scope>IDENTIFICATION</scope>
</reference>
<dbReference type="Proteomes" id="UP000050794">
    <property type="component" value="Unassembled WGS sequence"/>
</dbReference>
<dbReference type="EMBL" id="UYWY01021920">
    <property type="protein sequence ID" value="VDM45154.1"/>
    <property type="molecule type" value="Genomic_DNA"/>
</dbReference>
<feature type="region of interest" description="Disordered" evidence="1">
    <location>
        <begin position="237"/>
        <end position="357"/>
    </location>
</feature>
<gene>
    <name evidence="2" type="ORF">TCNE_LOCUS13833</name>
</gene>
<sequence>MNATPCIMSHQQLPEELWGLRCSTLEEFYLTLSGIRSPHNSCVKSNLLILLGFLLNPNINPRINTIVFKLNAPLFFALCEKFCEPLVVDGSHGASLRTLGFVCLPTAHRSVLIVHEVEKLYLASSKRLERLILDPRVWGELDSDQMAYLQDLMSGCTFDAQLAPDDCKYINVEHCKEAVVAYADDSDFCDESDMHSESPCLDEGGDEVLLCSDYSDSGILPLDEGSQSSTQEIILLKKANGKPHASRSRRIDSDEGEDDADEPGPSGLNQHSSRRCKRKVKSSKIVARRRVNLRSDDTQGGRYKRISSCESEFAKKSQQKSRRNRGEESEEESRSSQSEEWTPRSRKKSNKTRTRKL</sequence>
<feature type="compositionally biased region" description="Basic residues" evidence="1">
    <location>
        <begin position="344"/>
        <end position="357"/>
    </location>
</feature>
<dbReference type="WBParaSite" id="TCNE_0001383301-mRNA-1">
    <property type="protein sequence ID" value="TCNE_0001383301-mRNA-1"/>
    <property type="gene ID" value="TCNE_0001383301"/>
</dbReference>
<name>A0A183UZB3_TOXCA</name>
<dbReference type="AlphaFoldDB" id="A0A183UZB3"/>
<reference evidence="2 3" key="2">
    <citation type="submission" date="2018-11" db="EMBL/GenBank/DDBJ databases">
        <authorList>
            <consortium name="Pathogen Informatics"/>
        </authorList>
    </citation>
    <scope>NUCLEOTIDE SEQUENCE [LARGE SCALE GENOMIC DNA]</scope>
</reference>